<dbReference type="SUPFAM" id="SSF53383">
    <property type="entry name" value="PLP-dependent transferases"/>
    <property type="match status" value="1"/>
</dbReference>
<evidence type="ECO:0000256" key="5">
    <source>
        <dbReference type="ARBA" id="ARBA00022898"/>
    </source>
</evidence>
<reference evidence="8 9" key="1">
    <citation type="journal article" date="2016" name="Nat. Commun.">
        <title>Thousands of microbial genomes shed light on interconnected biogeochemical processes in an aquifer system.</title>
        <authorList>
            <person name="Anantharaman K."/>
            <person name="Brown C.T."/>
            <person name="Hug L.A."/>
            <person name="Sharon I."/>
            <person name="Castelle C.J."/>
            <person name="Probst A.J."/>
            <person name="Thomas B.C."/>
            <person name="Singh A."/>
            <person name="Wilkins M.J."/>
            <person name="Karaoz U."/>
            <person name="Brodie E.L."/>
            <person name="Williams K.H."/>
            <person name="Hubbard S.S."/>
            <person name="Banfield J.F."/>
        </authorList>
    </citation>
    <scope>NUCLEOTIDE SEQUENCE [LARGE SCALE GENOMIC DNA]</scope>
</reference>
<keyword evidence="4 6" id="KW-0808">Transferase</keyword>
<dbReference type="EMBL" id="MHJL01000030">
    <property type="protein sequence ID" value="OGY67073.1"/>
    <property type="molecule type" value="Genomic_DNA"/>
</dbReference>
<dbReference type="STRING" id="1798409.A3I24_02740"/>
<evidence type="ECO:0000256" key="2">
    <source>
        <dbReference type="ARBA" id="ARBA00007441"/>
    </source>
</evidence>
<dbReference type="PANTHER" id="PTHR46383:SF1">
    <property type="entry name" value="ASPARTATE AMINOTRANSFERASE"/>
    <property type="match status" value="1"/>
</dbReference>
<evidence type="ECO:0000313" key="9">
    <source>
        <dbReference type="Proteomes" id="UP000177690"/>
    </source>
</evidence>
<dbReference type="InterPro" id="IPR004838">
    <property type="entry name" value="NHTrfase_class1_PyrdxlP-BS"/>
</dbReference>
<evidence type="ECO:0000256" key="6">
    <source>
        <dbReference type="RuleBase" id="RU000481"/>
    </source>
</evidence>
<protein>
    <recommendedName>
        <fullName evidence="6">Aminotransferase</fullName>
        <ecNumber evidence="6">2.6.1.-</ecNumber>
    </recommendedName>
</protein>
<dbReference type="CDD" id="cd00609">
    <property type="entry name" value="AAT_like"/>
    <property type="match status" value="1"/>
</dbReference>
<evidence type="ECO:0000259" key="7">
    <source>
        <dbReference type="Pfam" id="PF00155"/>
    </source>
</evidence>
<dbReference type="AlphaFoldDB" id="A0A1G1ZQV3"/>
<dbReference type="PANTHER" id="PTHR46383">
    <property type="entry name" value="ASPARTATE AMINOTRANSFERASE"/>
    <property type="match status" value="1"/>
</dbReference>
<dbReference type="InterPro" id="IPR050596">
    <property type="entry name" value="AspAT/PAT-like"/>
</dbReference>
<evidence type="ECO:0000256" key="1">
    <source>
        <dbReference type="ARBA" id="ARBA00001933"/>
    </source>
</evidence>
<dbReference type="EC" id="2.6.1.-" evidence="6"/>
<comment type="cofactor">
    <cofactor evidence="1 6">
        <name>pyridoxal 5'-phosphate</name>
        <dbReference type="ChEBI" id="CHEBI:597326"/>
    </cofactor>
</comment>
<dbReference type="Gene3D" id="3.90.1150.10">
    <property type="entry name" value="Aspartate Aminotransferase, domain 1"/>
    <property type="match status" value="1"/>
</dbReference>
<name>A0A1G1ZQV3_9BACT</name>
<dbReference type="Proteomes" id="UP000177690">
    <property type="component" value="Unassembled WGS sequence"/>
</dbReference>
<dbReference type="Pfam" id="PF00155">
    <property type="entry name" value="Aminotran_1_2"/>
    <property type="match status" value="1"/>
</dbReference>
<dbReference type="InterPro" id="IPR015422">
    <property type="entry name" value="PyrdxlP-dep_Trfase_small"/>
</dbReference>
<feature type="domain" description="Aminotransferase class I/classII large" evidence="7">
    <location>
        <begin position="31"/>
        <end position="378"/>
    </location>
</feature>
<comment type="similarity">
    <text evidence="2 6">Belongs to the class-I pyridoxal-phosphate-dependent aminotransferase family.</text>
</comment>
<keyword evidence="3 6" id="KW-0032">Aminotransferase</keyword>
<keyword evidence="5" id="KW-0663">Pyridoxal phosphate</keyword>
<dbReference type="InterPro" id="IPR015424">
    <property type="entry name" value="PyrdxlP-dep_Trfase"/>
</dbReference>
<dbReference type="GO" id="GO:0030170">
    <property type="term" value="F:pyridoxal phosphate binding"/>
    <property type="evidence" value="ECO:0007669"/>
    <property type="project" value="InterPro"/>
</dbReference>
<evidence type="ECO:0000256" key="4">
    <source>
        <dbReference type="ARBA" id="ARBA00022679"/>
    </source>
</evidence>
<evidence type="ECO:0000256" key="3">
    <source>
        <dbReference type="ARBA" id="ARBA00022576"/>
    </source>
</evidence>
<organism evidence="8 9">
    <name type="scientific">Candidatus Harrisonbacteria bacterium RIFCSPLOWO2_02_FULL_41_13b</name>
    <dbReference type="NCBI Taxonomy" id="1798409"/>
    <lineage>
        <taxon>Bacteria</taxon>
        <taxon>Candidatus Harrisoniibacteriota</taxon>
    </lineage>
</organism>
<accession>A0A1G1ZQV3</accession>
<dbReference type="InterPro" id="IPR004839">
    <property type="entry name" value="Aminotransferase_I/II_large"/>
</dbReference>
<dbReference type="GO" id="GO:0006520">
    <property type="term" value="P:amino acid metabolic process"/>
    <property type="evidence" value="ECO:0007669"/>
    <property type="project" value="InterPro"/>
</dbReference>
<dbReference type="GO" id="GO:0008483">
    <property type="term" value="F:transaminase activity"/>
    <property type="evidence" value="ECO:0007669"/>
    <property type="project" value="UniProtKB-KW"/>
</dbReference>
<dbReference type="InterPro" id="IPR015421">
    <property type="entry name" value="PyrdxlP-dep_Trfase_major"/>
</dbReference>
<proteinExistence type="inferred from homology"/>
<gene>
    <name evidence="8" type="ORF">A3I24_02740</name>
</gene>
<dbReference type="Gene3D" id="3.40.640.10">
    <property type="entry name" value="Type I PLP-dependent aspartate aminotransferase-like (Major domain)"/>
    <property type="match status" value="1"/>
</dbReference>
<sequence>MRLSNLAKSLKSGQRDDFAKRIWRLEKEGKKIFHLDIGDPDFDTPKHIIEAAVKSLRSGDTHYDVAGGTRDFRKAIAKSVKKELGFLPEEEQILIGPSPMLIYFLLQCVADKGDEVIVGDPAYARFYSLLNLLGLKPEPVVLKEREGFRMNPDRVREKITKRTRLVIMNSPHNPTGAVMTKKENEQLFRLARKYNFLILSDEVYGKLIYSGQHYSPGVNDHCRSNVVILNSFSKAYAMTGWRLGYLVGPKELMKKVEVLIRNTIFSLPVFIQKAGISALLGSDKFLKKTVVDYKKRRNILVAGLNRLPGVKCAMPDGALYVFPNIRGTGLSSREFVNFMLEKAGVALSAGTEFGREGEGFIRVSFTVSMKDIQEAVKRMEAVLQNKNFQYARKN</sequence>
<evidence type="ECO:0000313" key="8">
    <source>
        <dbReference type="EMBL" id="OGY67073.1"/>
    </source>
</evidence>
<dbReference type="PROSITE" id="PS00105">
    <property type="entry name" value="AA_TRANSFER_CLASS_1"/>
    <property type="match status" value="1"/>
</dbReference>
<comment type="caution">
    <text evidence="8">The sequence shown here is derived from an EMBL/GenBank/DDBJ whole genome shotgun (WGS) entry which is preliminary data.</text>
</comment>